<dbReference type="Proteomes" id="UP000184452">
    <property type="component" value="Unassembled WGS sequence"/>
</dbReference>
<gene>
    <name evidence="3" type="ORF">SAMN05421803_10788</name>
</gene>
<keyword evidence="2" id="KW-1133">Transmembrane helix</keyword>
<evidence type="ECO:0000313" key="4">
    <source>
        <dbReference type="Proteomes" id="UP000184452"/>
    </source>
</evidence>
<reference evidence="3 4" key="1">
    <citation type="submission" date="2016-11" db="EMBL/GenBank/DDBJ databases">
        <authorList>
            <person name="Jaros S."/>
            <person name="Januszkiewicz K."/>
            <person name="Wedrychowicz H."/>
        </authorList>
    </citation>
    <scope>NUCLEOTIDE SEQUENCE [LARGE SCALE GENOMIC DNA]</scope>
    <source>
        <strain evidence="3 4">CGMCC 4.5723</strain>
    </source>
</reference>
<protein>
    <submittedName>
        <fullName evidence="3">Uncharacterized protein</fullName>
    </submittedName>
</protein>
<feature type="region of interest" description="Disordered" evidence="1">
    <location>
        <begin position="1"/>
        <end position="94"/>
    </location>
</feature>
<dbReference type="EMBL" id="FQZK01000007">
    <property type="protein sequence ID" value="SHJ55553.1"/>
    <property type="molecule type" value="Genomic_DNA"/>
</dbReference>
<evidence type="ECO:0000313" key="3">
    <source>
        <dbReference type="EMBL" id="SHJ55553.1"/>
    </source>
</evidence>
<feature type="compositionally biased region" description="Gly residues" evidence="1">
    <location>
        <begin position="48"/>
        <end position="70"/>
    </location>
</feature>
<name>A0A1M6K9G2_9ACTN</name>
<dbReference type="AlphaFoldDB" id="A0A1M6K9G2"/>
<evidence type="ECO:0000256" key="2">
    <source>
        <dbReference type="SAM" id="Phobius"/>
    </source>
</evidence>
<feature type="compositionally biased region" description="Pro residues" evidence="1">
    <location>
        <begin position="27"/>
        <end position="47"/>
    </location>
</feature>
<feature type="transmembrane region" description="Helical" evidence="2">
    <location>
        <begin position="100"/>
        <end position="121"/>
    </location>
</feature>
<dbReference type="STRING" id="758803.SAMN05421803_10788"/>
<keyword evidence="2" id="KW-0812">Transmembrane</keyword>
<feature type="compositionally biased region" description="Pro residues" evidence="1">
    <location>
        <begin position="71"/>
        <end position="80"/>
    </location>
</feature>
<keyword evidence="2" id="KW-0472">Membrane</keyword>
<accession>A0A1M6K9G2</accession>
<sequence>MSVQPPHGFPDPNQGPRTPQGPHGHGPVPPGYPQQPPQGGFPPPAGPGYPGGPGFPAGPGHPAGPGLPGGPQGPFPPGGPHPRGGYPGAPAPRPRRTGMIVGGAVAGAVVLLAGVGAAVVLNAPREYASFPDCDEVFDAVAFENAAEITGLSVDGEFEEGGDGDRGSLRCEIAPDSDDDSSAAFSVFAEVLEPGGEDWEEGVDEIEKILTEAPDELSQGDRGPLTIDGETSQDAVWRTSSAGDTGIVVGFVEDADLFSFAMASNIFIADNLEVSVTYAFEAGDLELEDAVDLVRSLGGDVETALRRAGETA</sequence>
<keyword evidence="4" id="KW-1185">Reference proteome</keyword>
<organism evidence="3 4">
    <name type="scientific">Nocardiopsis flavescens</name>
    <dbReference type="NCBI Taxonomy" id="758803"/>
    <lineage>
        <taxon>Bacteria</taxon>
        <taxon>Bacillati</taxon>
        <taxon>Actinomycetota</taxon>
        <taxon>Actinomycetes</taxon>
        <taxon>Streptosporangiales</taxon>
        <taxon>Nocardiopsidaceae</taxon>
        <taxon>Nocardiopsis</taxon>
    </lineage>
</organism>
<proteinExistence type="predicted"/>
<evidence type="ECO:0000256" key="1">
    <source>
        <dbReference type="SAM" id="MobiDB-lite"/>
    </source>
</evidence>